<evidence type="ECO:0000313" key="13">
    <source>
        <dbReference type="Proteomes" id="UP000249725"/>
    </source>
</evidence>
<dbReference type="InterPro" id="IPR013760">
    <property type="entry name" value="Topo_IIA-like_dom_sf"/>
</dbReference>
<keyword evidence="5 8" id="KW-0799">Topoisomerase</keyword>
<keyword evidence="7 8" id="KW-0413">Isomerase</keyword>
<comment type="similarity">
    <text evidence="2 8">Belongs to the type II topoisomerase GyrA/ParC subunit family.</text>
</comment>
<keyword evidence="13" id="KW-1185">Reference proteome</keyword>
<dbReference type="FunFam" id="3.90.199.10:FF:000001">
    <property type="entry name" value="DNA gyrase subunit A"/>
    <property type="match status" value="1"/>
</dbReference>
<proteinExistence type="inferred from homology"/>
<organism evidence="12 13">
    <name type="scientific">Phenylobacterium deserti</name>
    <dbReference type="NCBI Taxonomy" id="1914756"/>
    <lineage>
        <taxon>Bacteria</taxon>
        <taxon>Pseudomonadati</taxon>
        <taxon>Pseudomonadota</taxon>
        <taxon>Alphaproteobacteria</taxon>
        <taxon>Caulobacterales</taxon>
        <taxon>Caulobacteraceae</taxon>
        <taxon>Phenylobacterium</taxon>
    </lineage>
</organism>
<comment type="function">
    <text evidence="8">A type II topoisomerase that negatively supercoils closed circular double-stranded (ds) DNA in an ATP-dependent manner to modulate DNA topology and maintain chromosomes in an underwound state. Negative supercoiling favors strand separation, and DNA replication, transcription, recombination and repair, all of which involve strand separation. Also able to catalyze the interconversion of other topological isomers of dsDNA rings, including catenanes and knotted rings. Type II topoisomerases break and join 2 DNA strands simultaneously in an ATP-dependent manner.</text>
</comment>
<dbReference type="Gene3D" id="3.90.199.10">
    <property type="entry name" value="Topoisomerase II, domain 5"/>
    <property type="match status" value="1"/>
</dbReference>
<dbReference type="Gene3D" id="1.10.268.10">
    <property type="entry name" value="Topoisomerase, domain 3"/>
    <property type="match status" value="1"/>
</dbReference>
<dbReference type="HAMAP" id="MF_01897">
    <property type="entry name" value="GyrA"/>
    <property type="match status" value="1"/>
</dbReference>
<dbReference type="GO" id="GO:0005524">
    <property type="term" value="F:ATP binding"/>
    <property type="evidence" value="ECO:0007669"/>
    <property type="project" value="UniProtKB-UniRule"/>
</dbReference>
<dbReference type="Proteomes" id="UP000249725">
    <property type="component" value="Unassembled WGS sequence"/>
</dbReference>
<comment type="caution">
    <text evidence="12">The sequence shown here is derived from an EMBL/GenBank/DDBJ whole genome shotgun (WGS) entry which is preliminary data.</text>
</comment>
<dbReference type="NCBIfam" id="NF004043">
    <property type="entry name" value="PRK05560.1"/>
    <property type="match status" value="1"/>
</dbReference>
<feature type="region of interest" description="Disordered" evidence="10">
    <location>
        <begin position="902"/>
        <end position="925"/>
    </location>
</feature>
<evidence type="ECO:0000256" key="3">
    <source>
        <dbReference type="ARBA" id="ARBA00022741"/>
    </source>
</evidence>
<dbReference type="PROSITE" id="PS52040">
    <property type="entry name" value="TOPO_IIA"/>
    <property type="match status" value="1"/>
</dbReference>
<keyword evidence="6 8" id="KW-0238">DNA-binding</keyword>
<evidence type="ECO:0000256" key="8">
    <source>
        <dbReference type="HAMAP-Rule" id="MF_01897"/>
    </source>
</evidence>
<evidence type="ECO:0000256" key="2">
    <source>
        <dbReference type="ARBA" id="ARBA00008263"/>
    </source>
</evidence>
<evidence type="ECO:0000259" key="11">
    <source>
        <dbReference type="PROSITE" id="PS52040"/>
    </source>
</evidence>
<dbReference type="SUPFAM" id="SSF56719">
    <property type="entry name" value="Type II DNA topoisomerase"/>
    <property type="match status" value="1"/>
</dbReference>
<name>A0A328ACB2_9CAUL</name>
<feature type="domain" description="Topo IIA-type catalytic" evidence="11">
    <location>
        <begin position="42"/>
        <end position="532"/>
    </location>
</feature>
<dbReference type="NCBIfam" id="NF004044">
    <property type="entry name" value="PRK05561.1"/>
    <property type="match status" value="1"/>
</dbReference>
<dbReference type="GO" id="GO:0006265">
    <property type="term" value="P:DNA topological change"/>
    <property type="evidence" value="ECO:0007669"/>
    <property type="project" value="UniProtKB-UniRule"/>
</dbReference>
<evidence type="ECO:0000256" key="7">
    <source>
        <dbReference type="ARBA" id="ARBA00023235"/>
    </source>
</evidence>
<dbReference type="InterPro" id="IPR050220">
    <property type="entry name" value="Type_II_DNA_Topoisomerases"/>
</dbReference>
<dbReference type="GO" id="GO:0009330">
    <property type="term" value="C:DNA topoisomerase type II (double strand cut, ATP-hydrolyzing) complex"/>
    <property type="evidence" value="ECO:0007669"/>
    <property type="project" value="TreeGrafter"/>
</dbReference>
<feature type="short sequence motif" description="GyrA-box" evidence="8">
    <location>
        <begin position="559"/>
        <end position="565"/>
    </location>
</feature>
<dbReference type="AlphaFoldDB" id="A0A328ACB2"/>
<dbReference type="PANTHER" id="PTHR43493:SF5">
    <property type="entry name" value="DNA GYRASE SUBUNIT A, CHLOROPLASTIC_MITOCHONDRIAL"/>
    <property type="match status" value="1"/>
</dbReference>
<dbReference type="InterPro" id="IPR035516">
    <property type="entry name" value="Gyrase/topoIV_suA_C"/>
</dbReference>
<comment type="miscellaneous">
    <text evidence="8">Few gyrases are as efficient as E.coli at forming negative supercoils. Not all organisms have 2 type II topoisomerases; in organisms with a single type II topoisomerase this enzyme also has to decatenate newly replicated chromosomes.</text>
</comment>
<comment type="subcellular location">
    <subcellularLocation>
        <location evidence="8">Cytoplasm</location>
    </subcellularLocation>
</comment>
<sequence length="925" mass="101283">MTDETTTPPDDRRGGIAPIAIEDELKRSYLDYAMSVIVSRALPDVRDGLKPVHRRILFSMNEQGNTPDRSYVKSARVVGDVMGKYHPHGDVAIYDTLVRMAQPFSMGLLLIDGQGNFGSVDNDPPAAMRYTECRLTRASMSILADLDKDTVDFKDNYDGSEQEPAVLPSRIPNLLVNGAGGIAVGMATNIPPHNLGEVIDACLTYIDDPEVSLEQLLDIVPGPDFPTGGEIIGRSGARQALMTGRGSVVMRGKATVEEIRKDREAIVITAIPYQVNKAALVERIAELVREKRIEGVADLRDESDRDGMRVVVEMKRDASGDVLLNQLYRYTPLQTSFGVNMLALNRGRPQQMGLREMITAFVDFREEVVVRRTKYELSKARDRGHVLVGLAIAVANIDDFIQIIRSSKDPSEARERLVARDWPAGDMLPLVELIADPRTVVIGGDRIRLTDEQARAILALTLSRLTGLGRDEIFGEARTLAEAIRGFLEILASREKVMAIVREELVEVRENFAVPRRTDIVDGDSDVEDEDLIAREEMVITVTHSGYVKRTPLATYRTQHRGGKGRSGMATKDEDAVTRVFSANTHTPMLFFSSGGKAYQLKVWRLPVGTPTSRGKAFVNLLPIEPGESITSILPLPEDEATWDQYDVMFATRSGNVRRNKLSDFIGIKRNGKIAMKLDEGDSIVGVGVCNADQNDILLTTALGRCIRFAVDEVRVFAGRDSTGVRGIRLADGDSVISMAILRSVEASAEERAAYVKQSNANRRAANGEGDEVEDAVAADDEDDAAGDAALSVERFAQLGAAEEIILTVSTEGYGKRTSAYEFRRTGRGGQGLLAQDLTKRGGRLTASFPVEDSDQILLVTDQGQLIRTPVSQVRMVGRNTSGVIIFRTAKDEHVVSVERLADTGEEEVDQVEDGTPEAPEGGEA</sequence>
<dbReference type="Pfam" id="PF00521">
    <property type="entry name" value="DNA_topoisoIV"/>
    <property type="match status" value="1"/>
</dbReference>
<feature type="active site" description="O-(5'-phospho-DNA)-tyrosine intermediate" evidence="8 9">
    <location>
        <position position="130"/>
    </location>
</feature>
<dbReference type="GO" id="GO:0005694">
    <property type="term" value="C:chromosome"/>
    <property type="evidence" value="ECO:0007669"/>
    <property type="project" value="InterPro"/>
</dbReference>
<evidence type="ECO:0000313" key="12">
    <source>
        <dbReference type="EMBL" id="RAK52269.1"/>
    </source>
</evidence>
<keyword evidence="8" id="KW-0963">Cytoplasm</keyword>
<gene>
    <name evidence="8" type="primary">gyrA</name>
    <name evidence="12" type="ORF">DJ018_14095</name>
</gene>
<dbReference type="Gene3D" id="2.120.10.90">
    <property type="entry name" value="DNA gyrase/topoisomerase IV, subunit A, C-terminal"/>
    <property type="match status" value="1"/>
</dbReference>
<evidence type="ECO:0000256" key="10">
    <source>
        <dbReference type="SAM" id="MobiDB-lite"/>
    </source>
</evidence>
<comment type="catalytic activity">
    <reaction evidence="1 8 9">
        <text>ATP-dependent breakage, passage and rejoining of double-stranded DNA.</text>
        <dbReference type="EC" id="5.6.2.2"/>
    </reaction>
</comment>
<evidence type="ECO:0000256" key="1">
    <source>
        <dbReference type="ARBA" id="ARBA00000185"/>
    </source>
</evidence>
<dbReference type="OrthoDB" id="9806486at2"/>
<evidence type="ECO:0000256" key="9">
    <source>
        <dbReference type="PROSITE-ProRule" id="PRU01384"/>
    </source>
</evidence>
<dbReference type="PANTHER" id="PTHR43493">
    <property type="entry name" value="DNA GYRASE/TOPOISOMERASE SUBUNIT A"/>
    <property type="match status" value="1"/>
</dbReference>
<comment type="subunit">
    <text evidence="8">Heterotetramer, composed of two GyrA and two GyrB chains. In the heterotetramer, GyrA contains the active site tyrosine that forms a transient covalent intermediate with DNA, while GyrB binds cofactors and catalyzes ATP hydrolysis.</text>
</comment>
<dbReference type="Gene3D" id="3.30.1360.40">
    <property type="match status" value="1"/>
</dbReference>
<dbReference type="InterPro" id="IPR005743">
    <property type="entry name" value="GyrA"/>
</dbReference>
<dbReference type="GO" id="GO:0005737">
    <property type="term" value="C:cytoplasm"/>
    <property type="evidence" value="ECO:0007669"/>
    <property type="project" value="UniProtKB-SubCell"/>
</dbReference>
<dbReference type="InterPro" id="IPR006691">
    <property type="entry name" value="GyrA/parC_rep"/>
</dbReference>
<dbReference type="EMBL" id="QFYR01000003">
    <property type="protein sequence ID" value="RAK52269.1"/>
    <property type="molecule type" value="Genomic_DNA"/>
</dbReference>
<dbReference type="GO" id="GO:0003677">
    <property type="term" value="F:DNA binding"/>
    <property type="evidence" value="ECO:0007669"/>
    <property type="project" value="UniProtKB-UniRule"/>
</dbReference>
<feature type="compositionally biased region" description="Acidic residues" evidence="10">
    <location>
        <begin position="904"/>
        <end position="925"/>
    </location>
</feature>
<evidence type="ECO:0000256" key="5">
    <source>
        <dbReference type="ARBA" id="ARBA00023029"/>
    </source>
</evidence>
<keyword evidence="4 8" id="KW-0067">ATP-binding</keyword>
<protein>
    <recommendedName>
        <fullName evidence="8">DNA gyrase subunit A</fullName>
        <ecNumber evidence="8">5.6.2.2</ecNumber>
    </recommendedName>
</protein>
<dbReference type="SUPFAM" id="SSF101904">
    <property type="entry name" value="GyrA/ParC C-terminal domain-like"/>
    <property type="match status" value="1"/>
</dbReference>
<dbReference type="RefSeq" id="WP_111515593.1">
    <property type="nucleotide sequence ID" value="NZ_QFYR01000003.1"/>
</dbReference>
<dbReference type="Pfam" id="PF03989">
    <property type="entry name" value="DNA_gyraseA_C"/>
    <property type="match status" value="6"/>
</dbReference>
<dbReference type="SMART" id="SM00434">
    <property type="entry name" value="TOP4c"/>
    <property type="match status" value="1"/>
</dbReference>
<dbReference type="InterPro" id="IPR002205">
    <property type="entry name" value="Topo_IIA_dom_A"/>
</dbReference>
<dbReference type="GO" id="GO:0034335">
    <property type="term" value="F:DNA negative supercoiling activity"/>
    <property type="evidence" value="ECO:0007669"/>
    <property type="project" value="UniProtKB-ARBA"/>
</dbReference>
<reference evidence="13" key="1">
    <citation type="submission" date="2018-05" db="EMBL/GenBank/DDBJ databases">
        <authorList>
            <person name="Li X."/>
        </authorList>
    </citation>
    <scope>NUCLEOTIDE SEQUENCE [LARGE SCALE GENOMIC DNA]</scope>
    <source>
        <strain evidence="13">YIM 73061</strain>
    </source>
</reference>
<dbReference type="CDD" id="cd00187">
    <property type="entry name" value="TOP4c"/>
    <property type="match status" value="1"/>
</dbReference>
<dbReference type="InterPro" id="IPR013757">
    <property type="entry name" value="Topo_IIA_A_a_sf"/>
</dbReference>
<accession>A0A328ACB2</accession>
<dbReference type="FunFam" id="1.10.268.10:FF:000001">
    <property type="entry name" value="DNA gyrase subunit A"/>
    <property type="match status" value="1"/>
</dbReference>
<keyword evidence="3 8" id="KW-0547">Nucleotide-binding</keyword>
<dbReference type="FunFam" id="3.30.1360.40:FF:000002">
    <property type="entry name" value="DNA gyrase subunit A"/>
    <property type="match status" value="1"/>
</dbReference>
<dbReference type="GO" id="GO:0006261">
    <property type="term" value="P:DNA-templated DNA replication"/>
    <property type="evidence" value="ECO:0007669"/>
    <property type="project" value="UniProtKB-UniRule"/>
</dbReference>
<evidence type="ECO:0000256" key="4">
    <source>
        <dbReference type="ARBA" id="ARBA00022840"/>
    </source>
</evidence>
<dbReference type="EC" id="5.6.2.2" evidence="8"/>
<dbReference type="InterPro" id="IPR013758">
    <property type="entry name" value="Topo_IIA_A/C_ab"/>
</dbReference>
<dbReference type="NCBIfam" id="TIGR01063">
    <property type="entry name" value="gyrA"/>
    <property type="match status" value="1"/>
</dbReference>
<evidence type="ECO:0000256" key="6">
    <source>
        <dbReference type="ARBA" id="ARBA00023125"/>
    </source>
</evidence>